<dbReference type="PANTHER" id="PTHR46771">
    <property type="entry name" value="DETERIN"/>
    <property type="match status" value="1"/>
</dbReference>
<dbReference type="PROSITE" id="PS50143">
    <property type="entry name" value="BIR_REPEAT_2"/>
    <property type="match status" value="1"/>
</dbReference>
<evidence type="ECO:0000256" key="2">
    <source>
        <dbReference type="ARBA" id="ARBA00022833"/>
    </source>
</evidence>
<comment type="caution">
    <text evidence="6">The sequence shown here is derived from an EMBL/GenBank/DDBJ whole genome shotgun (WGS) entry which is preliminary data.</text>
</comment>
<feature type="region of interest" description="Disordered" evidence="4">
    <location>
        <begin position="288"/>
        <end position="338"/>
    </location>
</feature>
<keyword evidence="1" id="KW-0479">Metal-binding</keyword>
<reference evidence="6 7" key="1">
    <citation type="submission" date="2024-09" db="EMBL/GenBank/DDBJ databases">
        <title>Rethinking Asexuality: The Enigmatic Case of Functional Sexual Genes in Lepraria (Stereocaulaceae).</title>
        <authorList>
            <person name="Doellman M."/>
            <person name="Sun Y."/>
            <person name="Barcenas-Pena A."/>
            <person name="Lumbsch H.T."/>
            <person name="Grewe F."/>
        </authorList>
    </citation>
    <scope>NUCLEOTIDE SEQUENCE [LARGE SCALE GENOMIC DNA]</scope>
    <source>
        <strain evidence="6 7">Grewe 0041</strain>
    </source>
</reference>
<dbReference type="PANTHER" id="PTHR46771:SF5">
    <property type="entry name" value="DETERIN"/>
    <property type="match status" value="1"/>
</dbReference>
<accession>A0ABR4BLT3</accession>
<gene>
    <name evidence="6" type="ORF">ABVK25_000036</name>
</gene>
<dbReference type="EMBL" id="JBHFEH010000001">
    <property type="protein sequence ID" value="KAL2058745.1"/>
    <property type="molecule type" value="Genomic_DNA"/>
</dbReference>
<dbReference type="InterPro" id="IPR051190">
    <property type="entry name" value="Baculoviral_IAP"/>
</dbReference>
<feature type="compositionally biased region" description="Pro residues" evidence="4">
    <location>
        <begin position="326"/>
        <end position="338"/>
    </location>
</feature>
<keyword evidence="3" id="KW-0863">Zinc-finger</keyword>
<keyword evidence="7" id="KW-1185">Reference proteome</keyword>
<sequence>MSTYEERLASFTDWPNSPYISPTPEDLAYAGFSHQPTSKDPDTVICQACRTSLYDWEPDDDPMQEHYLRSKSCIRFPSKSSPTMMMFAQDVTALLQKRSQASLLKDQKGSSRQASAQGAPLQASSPKALQPSPKDIGFLDPSLQHDFPELCLFHDSNAFCDHLERCRSGFGDADILALLPKCLRGEALMWFNQAKYQDLAVCLQALKTRFSQVSQAAPQEAPHAINQSACHASEYHHCKLCNASFSSMARLIRHTQENICDKPSCSHCEKVFPSRNQLHIHLREECQKQLHRRSSHPPTPLPAYSSPLPTPRILSPPPEENRALLPPSPPPTYRILSPPPPTYKLVKNFLTVEDLYARYAPKYLKVDDLFRMFGRRSARSSTVPTTPIAPRPISMRHRGRRLAEKGDRSTKTPQTTKTTTKPKPKPKPKNSPFVGTPLQPIPYKSVPPLQRSRSTSCPMATCPTAPRPTATPHCLPPPCELRPKAHNTTKHQILDAHHSHASCHRCPISSMLAPEQHTHTSQSTRRSF</sequence>
<dbReference type="SMART" id="SM00238">
    <property type="entry name" value="BIR"/>
    <property type="match status" value="1"/>
</dbReference>
<feature type="domain" description="C2H2-type" evidence="5">
    <location>
        <begin position="236"/>
        <end position="263"/>
    </location>
</feature>
<dbReference type="Pfam" id="PF00653">
    <property type="entry name" value="BIR"/>
    <property type="match status" value="1"/>
</dbReference>
<proteinExistence type="predicted"/>
<keyword evidence="2" id="KW-0862">Zinc</keyword>
<dbReference type="InterPro" id="IPR036236">
    <property type="entry name" value="Znf_C2H2_sf"/>
</dbReference>
<name>A0ABR4BLT3_9LECA</name>
<dbReference type="InterPro" id="IPR013087">
    <property type="entry name" value="Znf_C2H2_type"/>
</dbReference>
<dbReference type="SUPFAM" id="SSF57924">
    <property type="entry name" value="Inhibitor of apoptosis (IAP) repeat"/>
    <property type="match status" value="1"/>
</dbReference>
<dbReference type="Gene3D" id="1.10.1170.10">
    <property type="entry name" value="Inhibitor Of Apoptosis Protein (2mihbC-IAP-1), Chain A"/>
    <property type="match status" value="1"/>
</dbReference>
<feature type="region of interest" description="Disordered" evidence="4">
    <location>
        <begin position="105"/>
        <end position="135"/>
    </location>
</feature>
<evidence type="ECO:0000259" key="5">
    <source>
        <dbReference type="PROSITE" id="PS50157"/>
    </source>
</evidence>
<dbReference type="InterPro" id="IPR001370">
    <property type="entry name" value="BIR_rpt"/>
</dbReference>
<dbReference type="CDD" id="cd00022">
    <property type="entry name" value="BIR"/>
    <property type="match status" value="1"/>
</dbReference>
<evidence type="ECO:0000313" key="7">
    <source>
        <dbReference type="Proteomes" id="UP001590951"/>
    </source>
</evidence>
<evidence type="ECO:0000256" key="1">
    <source>
        <dbReference type="ARBA" id="ARBA00022723"/>
    </source>
</evidence>
<dbReference type="Pfam" id="PF12874">
    <property type="entry name" value="zf-met"/>
    <property type="match status" value="2"/>
</dbReference>
<feature type="region of interest" description="Disordered" evidence="4">
    <location>
        <begin position="377"/>
        <end position="459"/>
    </location>
</feature>
<evidence type="ECO:0000256" key="4">
    <source>
        <dbReference type="SAM" id="MobiDB-lite"/>
    </source>
</evidence>
<protein>
    <recommendedName>
        <fullName evidence="5">C2H2-type domain-containing protein</fullName>
    </recommendedName>
</protein>
<feature type="compositionally biased region" description="Polar residues" evidence="4">
    <location>
        <begin position="110"/>
        <end position="127"/>
    </location>
</feature>
<evidence type="ECO:0000313" key="6">
    <source>
        <dbReference type="EMBL" id="KAL2058745.1"/>
    </source>
</evidence>
<feature type="compositionally biased region" description="Pro residues" evidence="4">
    <location>
        <begin position="308"/>
        <end position="318"/>
    </location>
</feature>
<dbReference type="Gene3D" id="3.30.160.60">
    <property type="entry name" value="Classic Zinc Finger"/>
    <property type="match status" value="1"/>
</dbReference>
<evidence type="ECO:0000256" key="3">
    <source>
        <dbReference type="PROSITE-ProRule" id="PRU00042"/>
    </source>
</evidence>
<dbReference type="SUPFAM" id="SSF57667">
    <property type="entry name" value="beta-beta-alpha zinc fingers"/>
    <property type="match status" value="1"/>
</dbReference>
<dbReference type="PROSITE" id="PS50157">
    <property type="entry name" value="ZINC_FINGER_C2H2_2"/>
    <property type="match status" value="1"/>
</dbReference>
<dbReference type="Proteomes" id="UP001590951">
    <property type="component" value="Unassembled WGS sequence"/>
</dbReference>
<feature type="compositionally biased region" description="Basic and acidic residues" evidence="4">
    <location>
        <begin position="401"/>
        <end position="410"/>
    </location>
</feature>
<organism evidence="6 7">
    <name type="scientific">Lepraria finkii</name>
    <dbReference type="NCBI Taxonomy" id="1340010"/>
    <lineage>
        <taxon>Eukaryota</taxon>
        <taxon>Fungi</taxon>
        <taxon>Dikarya</taxon>
        <taxon>Ascomycota</taxon>
        <taxon>Pezizomycotina</taxon>
        <taxon>Lecanoromycetes</taxon>
        <taxon>OSLEUM clade</taxon>
        <taxon>Lecanoromycetidae</taxon>
        <taxon>Lecanorales</taxon>
        <taxon>Lecanorineae</taxon>
        <taxon>Stereocaulaceae</taxon>
        <taxon>Lepraria</taxon>
    </lineage>
</organism>